<dbReference type="AlphaFoldDB" id="A0A2W7SCZ8"/>
<protein>
    <recommendedName>
        <fullName evidence="1">Glycosyltransferase 2-like domain-containing protein</fullName>
    </recommendedName>
</protein>
<accession>A0A2W7SCZ8</accession>
<dbReference type="OrthoDB" id="9810303at2"/>
<comment type="caution">
    <text evidence="2">The sequence shown here is derived from an EMBL/GenBank/DDBJ whole genome shotgun (WGS) entry which is preliminary data.</text>
</comment>
<dbReference type="EMBL" id="QKZV01000002">
    <property type="protein sequence ID" value="PZX64827.1"/>
    <property type="molecule type" value="Genomic_DNA"/>
</dbReference>
<evidence type="ECO:0000313" key="2">
    <source>
        <dbReference type="EMBL" id="PZX64827.1"/>
    </source>
</evidence>
<proteinExistence type="predicted"/>
<gene>
    <name evidence="2" type="ORF">LX80_01029</name>
</gene>
<reference evidence="2 3" key="1">
    <citation type="submission" date="2018-06" db="EMBL/GenBank/DDBJ databases">
        <title>Genomic Encyclopedia of Archaeal and Bacterial Type Strains, Phase II (KMG-II): from individual species to whole genera.</title>
        <authorList>
            <person name="Goeker M."/>
        </authorList>
    </citation>
    <scope>NUCLEOTIDE SEQUENCE [LARGE SCALE GENOMIC DNA]</scope>
    <source>
        <strain evidence="2 3">DSM 23241</strain>
    </source>
</reference>
<feature type="domain" description="Glycosyltransferase 2-like" evidence="1">
    <location>
        <begin position="7"/>
        <end position="169"/>
    </location>
</feature>
<dbReference type="InterPro" id="IPR029044">
    <property type="entry name" value="Nucleotide-diphossugar_trans"/>
</dbReference>
<dbReference type="PANTHER" id="PTHR10859:SF114">
    <property type="entry name" value="DOLICHOL-PHOSPHATE MANNOSYLTRANSFERASE"/>
    <property type="match status" value="1"/>
</dbReference>
<keyword evidence="3" id="KW-1185">Reference proteome</keyword>
<evidence type="ECO:0000259" key="1">
    <source>
        <dbReference type="Pfam" id="PF00535"/>
    </source>
</evidence>
<dbReference type="PANTHER" id="PTHR10859">
    <property type="entry name" value="GLYCOSYL TRANSFERASE"/>
    <property type="match status" value="1"/>
</dbReference>
<dbReference type="SUPFAM" id="SSF53448">
    <property type="entry name" value="Nucleotide-diphospho-sugar transferases"/>
    <property type="match status" value="1"/>
</dbReference>
<sequence length="236" mass="26102">MQEKVLLIIPCYNEEAALPALLSEVAKTAFPDLYKVDVIVVNDCSTDNTVAVAKQMNVLVLDLPMNLGIGGAVQSGIQYAFNNQYDYAIQLDGDGQHPPAEVVTLLNAQKKYNVDVVIGSRFVGNGDGFQSSFIRRLGIRYFHWLNRIFTGNQIFDSTSGFRLLNKNAIALASNNYPDEYPEPESLVLFAKAGLKVKEVSVQMRERQGGTSSIGKSASVYYSLKVSLGMFFTFIRH</sequence>
<dbReference type="Proteomes" id="UP000249720">
    <property type="component" value="Unassembled WGS sequence"/>
</dbReference>
<dbReference type="InterPro" id="IPR001173">
    <property type="entry name" value="Glyco_trans_2-like"/>
</dbReference>
<organism evidence="2 3">
    <name type="scientific">Hydrotalea sandarakina</name>
    <dbReference type="NCBI Taxonomy" id="1004304"/>
    <lineage>
        <taxon>Bacteria</taxon>
        <taxon>Pseudomonadati</taxon>
        <taxon>Bacteroidota</taxon>
        <taxon>Chitinophagia</taxon>
        <taxon>Chitinophagales</taxon>
        <taxon>Chitinophagaceae</taxon>
        <taxon>Hydrotalea</taxon>
    </lineage>
</organism>
<dbReference type="GO" id="GO:0006487">
    <property type="term" value="P:protein N-linked glycosylation"/>
    <property type="evidence" value="ECO:0007669"/>
    <property type="project" value="TreeGrafter"/>
</dbReference>
<dbReference type="Pfam" id="PF00535">
    <property type="entry name" value="Glycos_transf_2"/>
    <property type="match status" value="1"/>
</dbReference>
<dbReference type="Gene3D" id="3.90.550.10">
    <property type="entry name" value="Spore Coat Polysaccharide Biosynthesis Protein SpsA, Chain A"/>
    <property type="match status" value="1"/>
</dbReference>
<dbReference type="CDD" id="cd04179">
    <property type="entry name" value="DPM_DPG-synthase_like"/>
    <property type="match status" value="1"/>
</dbReference>
<evidence type="ECO:0000313" key="3">
    <source>
        <dbReference type="Proteomes" id="UP000249720"/>
    </source>
</evidence>
<name>A0A2W7SCZ8_9BACT</name>